<keyword evidence="3 5" id="KW-0378">Hydrolase</keyword>
<evidence type="ECO:0000256" key="4">
    <source>
        <dbReference type="ARBA" id="ARBA00022825"/>
    </source>
</evidence>
<dbReference type="Pfam" id="PF00082">
    <property type="entry name" value="Peptidase_S8"/>
    <property type="match status" value="1"/>
</dbReference>
<evidence type="ECO:0000259" key="7">
    <source>
        <dbReference type="Pfam" id="PF00082"/>
    </source>
</evidence>
<comment type="caution">
    <text evidence="8">The sequence shown here is derived from an EMBL/GenBank/DDBJ whole genome shotgun (WGS) entry which is preliminary data.</text>
</comment>
<evidence type="ECO:0000256" key="3">
    <source>
        <dbReference type="ARBA" id="ARBA00022801"/>
    </source>
</evidence>
<dbReference type="InterPro" id="IPR022398">
    <property type="entry name" value="Peptidase_S8_His-AS"/>
</dbReference>
<sequence length="535" mass="56135">MAYEYKVMGQTVRLDVDPSAVAVQFHPTQPNSVRMTATVASGAGPFSNRFDIPGEDLTIIPVDPTGPNVADPVTRAQSEGAINALNEQPSVMRAAPVFRVNGNQVVASDRILIGLDKPAMKQAILKKYKLVEVSATDDRIVARVSKDADVFALTAQLDDEAAVRFAEPDLVTIGRHIPKRPVGQAQPPLNPIVTDQYAMRITRASEAWAISTGNPSIRIAILDEGVDTRHPDLAGAITGTFDAGDEDTYQDPNPWDGHGTACAGLAAAAGTAGIGVQGSGTGCSLLGVRIAYSAYKEGPWITSNSKIANAIEWSWKNGAHVLSNSWGGGLPSNAISEEFEKARTRGRAGLGCVVVIAAGNYSTAVQFPGTLPNVLTVSATNEFDELKTTTSMDGENWWGTCFGPEIGIAAPGVHNLTTDISGTSGYAGGDYFPTFNGTSSATPIVAGACGLVLSVNPNLREDEVRTIIQQAADKIGPYPYGASGRNDYFGHGRLNVLAAVRSAIPAVAITDAAASPRKNKKKTDAGKKAANHPVT</sequence>
<dbReference type="EMBL" id="PNOT02000040">
    <property type="protein sequence ID" value="TSE13543.1"/>
    <property type="molecule type" value="Genomic_DNA"/>
</dbReference>
<dbReference type="GO" id="GO:0004252">
    <property type="term" value="F:serine-type endopeptidase activity"/>
    <property type="evidence" value="ECO:0007669"/>
    <property type="project" value="UniProtKB-UniRule"/>
</dbReference>
<dbReference type="PROSITE" id="PS00138">
    <property type="entry name" value="SUBTILASE_SER"/>
    <property type="match status" value="1"/>
</dbReference>
<organism evidence="8 9">
    <name type="scientific">Mesorhizobium intechi</name>
    <dbReference type="NCBI Taxonomy" id="537601"/>
    <lineage>
        <taxon>Bacteria</taxon>
        <taxon>Pseudomonadati</taxon>
        <taxon>Pseudomonadota</taxon>
        <taxon>Alphaproteobacteria</taxon>
        <taxon>Hyphomicrobiales</taxon>
        <taxon>Phyllobacteriaceae</taxon>
        <taxon>Mesorhizobium</taxon>
    </lineage>
</organism>
<feature type="domain" description="Peptidase S8/S53" evidence="7">
    <location>
        <begin position="217"/>
        <end position="492"/>
    </location>
</feature>
<feature type="active site" description="Charge relay system" evidence="5">
    <location>
        <position position="439"/>
    </location>
</feature>
<gene>
    <name evidence="8" type="ORF">C1D09_003450</name>
</gene>
<feature type="active site" description="Charge relay system" evidence="5">
    <location>
        <position position="258"/>
    </location>
</feature>
<evidence type="ECO:0000313" key="9">
    <source>
        <dbReference type="Proteomes" id="UP000235507"/>
    </source>
</evidence>
<dbReference type="PANTHER" id="PTHR43806">
    <property type="entry name" value="PEPTIDASE S8"/>
    <property type="match status" value="1"/>
</dbReference>
<dbReference type="InterPro" id="IPR000209">
    <property type="entry name" value="Peptidase_S8/S53_dom"/>
</dbReference>
<evidence type="ECO:0000313" key="8">
    <source>
        <dbReference type="EMBL" id="TSE13543.1"/>
    </source>
</evidence>
<evidence type="ECO:0000256" key="6">
    <source>
        <dbReference type="SAM" id="MobiDB-lite"/>
    </source>
</evidence>
<dbReference type="InterPro" id="IPR015500">
    <property type="entry name" value="Peptidase_S8_subtilisin-rel"/>
</dbReference>
<dbReference type="InterPro" id="IPR023828">
    <property type="entry name" value="Peptidase_S8_Ser-AS"/>
</dbReference>
<dbReference type="InterPro" id="IPR050131">
    <property type="entry name" value="Peptidase_S8_subtilisin-like"/>
</dbReference>
<dbReference type="SUPFAM" id="SSF52743">
    <property type="entry name" value="Subtilisin-like"/>
    <property type="match status" value="1"/>
</dbReference>
<keyword evidence="9" id="KW-1185">Reference proteome</keyword>
<accession>A0A8T9AVS8</accession>
<reference evidence="8" key="1">
    <citation type="submission" date="2019-07" db="EMBL/GenBank/DDBJ databases">
        <title>Mesorhizobum intechiensis sp. nov. isolated from nodules of Lotus tenuis growing in lowlands of the Flooding Pampa, Argentina.</title>
        <authorList>
            <person name="Estrella M.J."/>
            <person name="Torres Tejerizo G.A."/>
            <person name="Cumpa Velazquez L.M."/>
            <person name="Fontana F."/>
            <person name="Hansen L."/>
            <person name="Pistorio M."/>
            <person name="Sannazzaro A.I."/>
        </authorList>
    </citation>
    <scope>NUCLEOTIDE SEQUENCE</scope>
    <source>
        <strain evidence="8">BD68</strain>
    </source>
</reference>
<dbReference type="Gene3D" id="3.40.50.200">
    <property type="entry name" value="Peptidase S8/S53 domain"/>
    <property type="match status" value="1"/>
</dbReference>
<keyword evidence="4 5" id="KW-0720">Serine protease</keyword>
<keyword evidence="2 5" id="KW-0645">Protease</keyword>
<proteinExistence type="inferred from homology"/>
<dbReference type="AlphaFoldDB" id="A0A8T9AVS8"/>
<dbReference type="PROSITE" id="PS00137">
    <property type="entry name" value="SUBTILASE_HIS"/>
    <property type="match status" value="1"/>
</dbReference>
<dbReference type="OrthoDB" id="5405281at2"/>
<dbReference type="PRINTS" id="PR00723">
    <property type="entry name" value="SUBTILISIN"/>
</dbReference>
<dbReference type="RefSeq" id="WP_143973002.1">
    <property type="nucleotide sequence ID" value="NZ_PNOT02000040.1"/>
</dbReference>
<dbReference type="GO" id="GO:0006508">
    <property type="term" value="P:proteolysis"/>
    <property type="evidence" value="ECO:0007669"/>
    <property type="project" value="UniProtKB-KW"/>
</dbReference>
<dbReference type="PROSITE" id="PS51892">
    <property type="entry name" value="SUBTILASE"/>
    <property type="match status" value="1"/>
</dbReference>
<dbReference type="InterPro" id="IPR036852">
    <property type="entry name" value="Peptidase_S8/S53_dom_sf"/>
</dbReference>
<dbReference type="Proteomes" id="UP000235507">
    <property type="component" value="Unassembled WGS sequence"/>
</dbReference>
<evidence type="ECO:0000256" key="1">
    <source>
        <dbReference type="ARBA" id="ARBA00011073"/>
    </source>
</evidence>
<name>A0A8T9AVS8_9HYPH</name>
<feature type="region of interest" description="Disordered" evidence="6">
    <location>
        <begin position="513"/>
        <end position="535"/>
    </location>
</feature>
<dbReference type="PANTHER" id="PTHR43806:SF11">
    <property type="entry name" value="CEREVISIN-RELATED"/>
    <property type="match status" value="1"/>
</dbReference>
<feature type="active site" description="Charge relay system" evidence="5">
    <location>
        <position position="223"/>
    </location>
</feature>
<evidence type="ECO:0000256" key="2">
    <source>
        <dbReference type="ARBA" id="ARBA00022670"/>
    </source>
</evidence>
<protein>
    <submittedName>
        <fullName evidence="8">S8 family serine peptidase</fullName>
    </submittedName>
</protein>
<comment type="similarity">
    <text evidence="1 5">Belongs to the peptidase S8 family.</text>
</comment>
<evidence type="ECO:0000256" key="5">
    <source>
        <dbReference type="PROSITE-ProRule" id="PRU01240"/>
    </source>
</evidence>